<dbReference type="GO" id="GO:0016787">
    <property type="term" value="F:hydrolase activity"/>
    <property type="evidence" value="ECO:0007669"/>
    <property type="project" value="InterPro"/>
</dbReference>
<evidence type="ECO:0000313" key="6">
    <source>
        <dbReference type="EMBL" id="TCN26737.1"/>
    </source>
</evidence>
<dbReference type="SMART" id="SM00490">
    <property type="entry name" value="HELICc"/>
    <property type="match status" value="1"/>
</dbReference>
<keyword evidence="2" id="KW-0067">ATP-binding</keyword>
<dbReference type="PROSITE" id="PS51192">
    <property type="entry name" value="HELICASE_ATP_BIND_1"/>
    <property type="match status" value="1"/>
</dbReference>
<name>A0A4R2BHY8_9BACI</name>
<evidence type="ECO:0000256" key="1">
    <source>
        <dbReference type="ARBA" id="ARBA00022741"/>
    </source>
</evidence>
<dbReference type="GO" id="GO:0005524">
    <property type="term" value="F:ATP binding"/>
    <property type="evidence" value="ECO:0007669"/>
    <property type="project" value="UniProtKB-KW"/>
</dbReference>
<dbReference type="GO" id="GO:0006270">
    <property type="term" value="P:DNA replication initiation"/>
    <property type="evidence" value="ECO:0007669"/>
    <property type="project" value="TreeGrafter"/>
</dbReference>
<sequence length="498" mass="56250">MRFALQTNKLVPAPLLLTSQDTLSISKITHLPVIPGNSSFVCNPELQKLLSGKQLLLDDLPFPLEEIQNHYENGMLSYRKGIETNGSTHECLRCGTKDPNWFASFPCSRCGEPCVYCRQCLMMGRVSSCTPLISWTGPVPAHEHSKNLLQWEGSLSEGQSEASRRVVHAIDEKKELLLWAVCGAGKTEVLFKGIEHSLAQGGRVCIATPRTDVVLELTPRLKAVFPHIEVASLYGGSEDRHKYAPLTISTTHQLLRFYRAFDTVIVDEVDAFPYSVDETLKYAVQQARKPDSSLIYLTATPSRKWQRDCRLGKRDYVTIPARYHRRPLPVPKFVWCGNWEKQLSKGRLPENILRWARQRLNEGKQALIFTPKIASMDKMLPLFRKLHPDIEAVHAEDPERKEKVMKMRSKEVPLLLTTTILERGVTFPNIDVAVLGAEDRIFTESALVQISGRVGRSAQFPTGDITFFHYGKTEEMLQAKKQIVAMNKEAETRGLIDG</sequence>
<keyword evidence="7" id="KW-1185">Reference proteome</keyword>
<feature type="domain" description="Helicase C-terminal" evidence="5">
    <location>
        <begin position="347"/>
        <end position="498"/>
    </location>
</feature>
<proteinExistence type="predicted"/>
<dbReference type="EMBL" id="SLVV01000003">
    <property type="protein sequence ID" value="TCN26737.1"/>
    <property type="molecule type" value="Genomic_DNA"/>
</dbReference>
<dbReference type="InterPro" id="IPR027417">
    <property type="entry name" value="P-loop_NTPase"/>
</dbReference>
<dbReference type="SMART" id="SM00487">
    <property type="entry name" value="DEXDc"/>
    <property type="match status" value="1"/>
</dbReference>
<evidence type="ECO:0000313" key="7">
    <source>
        <dbReference type="Proteomes" id="UP000295689"/>
    </source>
</evidence>
<dbReference type="CDD" id="cd17925">
    <property type="entry name" value="DEXDc_ComFA"/>
    <property type="match status" value="1"/>
</dbReference>
<dbReference type="InterPro" id="IPR006935">
    <property type="entry name" value="Helicase/UvrB_N"/>
</dbReference>
<keyword evidence="1" id="KW-0547">Nucleotide-binding</keyword>
<feature type="domain" description="Helicase ATP-binding" evidence="4">
    <location>
        <begin position="167"/>
        <end position="319"/>
    </location>
</feature>
<protein>
    <submittedName>
        <fullName evidence="6">Competence protein ComFA</fullName>
    </submittedName>
</protein>
<dbReference type="Proteomes" id="UP000295689">
    <property type="component" value="Unassembled WGS sequence"/>
</dbReference>
<dbReference type="InterPro" id="IPR001650">
    <property type="entry name" value="Helicase_C-like"/>
</dbReference>
<dbReference type="FunFam" id="3.40.50.300:FF:001736">
    <property type="entry name" value="COMF operon protein 1"/>
    <property type="match status" value="1"/>
</dbReference>
<evidence type="ECO:0000256" key="3">
    <source>
        <dbReference type="ARBA" id="ARBA00023125"/>
    </source>
</evidence>
<dbReference type="Pfam" id="PF00271">
    <property type="entry name" value="Helicase_C"/>
    <property type="match status" value="1"/>
</dbReference>
<comment type="caution">
    <text evidence="6">The sequence shown here is derived from an EMBL/GenBank/DDBJ whole genome shotgun (WGS) entry which is preliminary data.</text>
</comment>
<dbReference type="InterPro" id="IPR014001">
    <property type="entry name" value="Helicase_ATP-bd"/>
</dbReference>
<dbReference type="GO" id="GO:0006302">
    <property type="term" value="P:double-strand break repair"/>
    <property type="evidence" value="ECO:0007669"/>
    <property type="project" value="TreeGrafter"/>
</dbReference>
<evidence type="ECO:0000259" key="4">
    <source>
        <dbReference type="PROSITE" id="PS51192"/>
    </source>
</evidence>
<dbReference type="PROSITE" id="PS51194">
    <property type="entry name" value="HELICASE_CTER"/>
    <property type="match status" value="1"/>
</dbReference>
<reference evidence="6 7" key="1">
    <citation type="journal article" date="2015" name="Stand. Genomic Sci.">
        <title>Genomic Encyclopedia of Bacterial and Archaeal Type Strains, Phase III: the genomes of soil and plant-associated and newly described type strains.</title>
        <authorList>
            <person name="Whitman W.B."/>
            <person name="Woyke T."/>
            <person name="Klenk H.P."/>
            <person name="Zhou Y."/>
            <person name="Lilburn T.G."/>
            <person name="Beck B.J."/>
            <person name="De Vos P."/>
            <person name="Vandamme P."/>
            <person name="Eisen J.A."/>
            <person name="Garrity G."/>
            <person name="Hugenholtz P."/>
            <person name="Kyrpides N.C."/>
        </authorList>
    </citation>
    <scope>NUCLEOTIDE SEQUENCE [LARGE SCALE GENOMIC DNA]</scope>
    <source>
        <strain evidence="6 7">CV53</strain>
    </source>
</reference>
<gene>
    <name evidence="6" type="ORF">EV146_103260</name>
</gene>
<dbReference type="SUPFAM" id="SSF52540">
    <property type="entry name" value="P-loop containing nucleoside triphosphate hydrolases"/>
    <property type="match status" value="1"/>
</dbReference>
<dbReference type="AlphaFoldDB" id="A0A4R2BHY8"/>
<dbReference type="GO" id="GO:0006310">
    <property type="term" value="P:DNA recombination"/>
    <property type="evidence" value="ECO:0007669"/>
    <property type="project" value="TreeGrafter"/>
</dbReference>
<dbReference type="Pfam" id="PF04851">
    <property type="entry name" value="ResIII"/>
    <property type="match status" value="1"/>
</dbReference>
<keyword evidence="3" id="KW-0238">DNA-binding</keyword>
<accession>A0A4R2BHY8</accession>
<organism evidence="6 7">
    <name type="scientific">Mesobacillus foraminis</name>
    <dbReference type="NCBI Taxonomy" id="279826"/>
    <lineage>
        <taxon>Bacteria</taxon>
        <taxon>Bacillati</taxon>
        <taxon>Bacillota</taxon>
        <taxon>Bacilli</taxon>
        <taxon>Bacillales</taxon>
        <taxon>Bacillaceae</taxon>
        <taxon>Mesobacillus</taxon>
    </lineage>
</organism>
<dbReference type="PANTHER" id="PTHR30580">
    <property type="entry name" value="PRIMOSOMAL PROTEIN N"/>
    <property type="match status" value="1"/>
</dbReference>
<dbReference type="GO" id="GO:0043138">
    <property type="term" value="F:3'-5' DNA helicase activity"/>
    <property type="evidence" value="ECO:0007669"/>
    <property type="project" value="TreeGrafter"/>
</dbReference>
<dbReference type="RefSeq" id="WP_132003315.1">
    <property type="nucleotide sequence ID" value="NZ_JABUHM010000002.1"/>
</dbReference>
<evidence type="ECO:0000259" key="5">
    <source>
        <dbReference type="PROSITE" id="PS51194"/>
    </source>
</evidence>
<dbReference type="GO" id="GO:0003677">
    <property type="term" value="F:DNA binding"/>
    <property type="evidence" value="ECO:0007669"/>
    <property type="project" value="UniProtKB-KW"/>
</dbReference>
<evidence type="ECO:0000256" key="2">
    <source>
        <dbReference type="ARBA" id="ARBA00022840"/>
    </source>
</evidence>
<dbReference type="Gene3D" id="3.40.50.300">
    <property type="entry name" value="P-loop containing nucleotide triphosphate hydrolases"/>
    <property type="match status" value="2"/>
</dbReference>
<dbReference type="PANTHER" id="PTHR30580:SF1">
    <property type="entry name" value="COMF OPERON PROTEIN 1"/>
    <property type="match status" value="1"/>
</dbReference>